<sequence length="39" mass="4683">MLSYYRPEEATREPPAFVTKMHWRIERDCQDLKLGGDRS</sequence>
<dbReference type="Proteomes" id="UP001229486">
    <property type="component" value="Unassembled WGS sequence"/>
</dbReference>
<organism evidence="1 2">
    <name type="scientific">Paraburkholderia caledonica</name>
    <dbReference type="NCBI Taxonomy" id="134536"/>
    <lineage>
        <taxon>Bacteria</taxon>
        <taxon>Pseudomonadati</taxon>
        <taxon>Pseudomonadota</taxon>
        <taxon>Betaproteobacteria</taxon>
        <taxon>Burkholderiales</taxon>
        <taxon>Burkholderiaceae</taxon>
        <taxon>Paraburkholderia</taxon>
    </lineage>
</organism>
<name>A0AB73IHZ8_9BURK</name>
<comment type="caution">
    <text evidence="1">The sequence shown here is derived from an EMBL/GenBank/DDBJ whole genome shotgun (WGS) entry which is preliminary data.</text>
</comment>
<proteinExistence type="predicted"/>
<protein>
    <submittedName>
        <fullName evidence="1">SRSO17 transposase</fullName>
    </submittedName>
</protein>
<gene>
    <name evidence="1" type="ORF">J2793_005125</name>
</gene>
<evidence type="ECO:0000313" key="1">
    <source>
        <dbReference type="EMBL" id="MDP9649658.1"/>
    </source>
</evidence>
<reference evidence="1" key="1">
    <citation type="submission" date="2023-07" db="EMBL/GenBank/DDBJ databases">
        <title>Sorghum-associated microbial communities from plants grown in Nebraska, USA.</title>
        <authorList>
            <person name="Schachtman D."/>
        </authorList>
    </citation>
    <scope>NUCLEOTIDE SEQUENCE</scope>
    <source>
        <strain evidence="1">DS1061</strain>
    </source>
</reference>
<accession>A0AB73IHZ8</accession>
<dbReference type="AlphaFoldDB" id="A0AB73IHZ8"/>
<dbReference type="EMBL" id="JAURTK010000006">
    <property type="protein sequence ID" value="MDP9649658.1"/>
    <property type="molecule type" value="Genomic_DNA"/>
</dbReference>
<evidence type="ECO:0000313" key="2">
    <source>
        <dbReference type="Proteomes" id="UP001229486"/>
    </source>
</evidence>